<dbReference type="InterPro" id="IPR029060">
    <property type="entry name" value="PIN-like_dom_sf"/>
</dbReference>
<sequence>MAAREASIDKWEKYALKGCPDRSYLFATSPVQWNSCRNDQVPLNSPIQKRIEQLQATLKMNPWQSSINYITQGSWCQDEIEAENGFLSLTSSAPSESIKKIEEKTVTAAPKSAQKRKSSTQDPTILRPAKVLRTETTQKTSTNYQTKASEHSCKTTLSCLGKSFANKIKQFCQTKIASGPRKTVQFSNANEDNNNNIVVDKVIAHPNKTYKALKRLNEKKFSKSLHGVRNPAAIVGYEKASANKRLANLKEFLQQRAAGGKGPAPLKVWDINCNTRNNCNEFFATTSRHTEELTDWESVENIEREKKQEDVSYAGQRMISPRKEDITTLKMGTKGDVYDTMNENLLRISADGKKTDNKWLNKYYYFVLDTNVLLRDISFVEDTLKMKFCDTQGSVLFIPYCVLHELDKLKQRSGTQRGVKILAIRAIKFLNEKFQSKSPHLQAQCAIDECQYMIKISSPDDSIINSCLQVKLHIPNIILLTEDVNLRNKAISNNIPVSTKSDLLAKPCDKARQVTLKNLD</sequence>
<accession>A0A1B0ATK3</accession>
<feature type="domain" description="PIN" evidence="1">
    <location>
        <begin position="364"/>
        <end position="488"/>
    </location>
</feature>
<dbReference type="EMBL" id="JXJN01003377">
    <property type="status" value="NOT_ANNOTATED_CDS"/>
    <property type="molecule type" value="Genomic_DNA"/>
</dbReference>
<reference evidence="2" key="2">
    <citation type="submission" date="2020-05" db="UniProtKB">
        <authorList>
            <consortium name="EnsemblMetazoa"/>
        </authorList>
    </citation>
    <scope>IDENTIFICATION</scope>
    <source>
        <strain evidence="2">IAEA</strain>
    </source>
</reference>
<dbReference type="PANTHER" id="PTHR16161:SF0">
    <property type="entry name" value="TRANSCRIPTIONAL PROTEIN SWT1"/>
    <property type="match status" value="1"/>
</dbReference>
<name>A0A1B0ATK3_9MUSC</name>
<protein>
    <recommendedName>
        <fullName evidence="1">PIN domain-containing protein</fullName>
    </recommendedName>
</protein>
<proteinExistence type="predicted"/>
<reference evidence="3" key="1">
    <citation type="submission" date="2015-01" db="EMBL/GenBank/DDBJ databases">
        <authorList>
            <person name="Aksoy S."/>
            <person name="Warren W."/>
            <person name="Wilson R.K."/>
        </authorList>
    </citation>
    <scope>NUCLEOTIDE SEQUENCE [LARGE SCALE GENOMIC DNA]</scope>
    <source>
        <strain evidence="3">IAEA</strain>
    </source>
</reference>
<dbReference type="GO" id="GO:0005634">
    <property type="term" value="C:nucleus"/>
    <property type="evidence" value="ECO:0007669"/>
    <property type="project" value="TreeGrafter"/>
</dbReference>
<keyword evidence="3" id="KW-1185">Reference proteome</keyword>
<dbReference type="Pfam" id="PF13638">
    <property type="entry name" value="PIN_4"/>
    <property type="match status" value="1"/>
</dbReference>
<dbReference type="PANTHER" id="PTHR16161">
    <property type="entry name" value="TRANSCRIPTIONAL PROTEIN SWT1"/>
    <property type="match status" value="1"/>
</dbReference>
<organism evidence="2 3">
    <name type="scientific">Glossina palpalis gambiensis</name>
    <dbReference type="NCBI Taxonomy" id="67801"/>
    <lineage>
        <taxon>Eukaryota</taxon>
        <taxon>Metazoa</taxon>
        <taxon>Ecdysozoa</taxon>
        <taxon>Arthropoda</taxon>
        <taxon>Hexapoda</taxon>
        <taxon>Insecta</taxon>
        <taxon>Pterygota</taxon>
        <taxon>Neoptera</taxon>
        <taxon>Endopterygota</taxon>
        <taxon>Diptera</taxon>
        <taxon>Brachycera</taxon>
        <taxon>Muscomorpha</taxon>
        <taxon>Hippoboscoidea</taxon>
        <taxon>Glossinidae</taxon>
        <taxon>Glossina</taxon>
    </lineage>
</organism>
<dbReference type="VEuPathDB" id="VectorBase:GPPI008088"/>
<dbReference type="SUPFAM" id="SSF88723">
    <property type="entry name" value="PIN domain-like"/>
    <property type="match status" value="1"/>
</dbReference>
<evidence type="ECO:0000259" key="1">
    <source>
        <dbReference type="SMART" id="SM00670"/>
    </source>
</evidence>
<dbReference type="SMART" id="SM00670">
    <property type="entry name" value="PINc"/>
    <property type="match status" value="1"/>
</dbReference>
<dbReference type="STRING" id="67801.A0A1B0ATK3"/>
<dbReference type="InterPro" id="IPR052626">
    <property type="entry name" value="SWT1_Regulator"/>
</dbReference>
<dbReference type="CDD" id="cd18727">
    <property type="entry name" value="PIN_Swt1-like"/>
    <property type="match status" value="1"/>
</dbReference>
<dbReference type="Gene3D" id="3.40.50.1010">
    <property type="entry name" value="5'-nuclease"/>
    <property type="match status" value="1"/>
</dbReference>
<dbReference type="AlphaFoldDB" id="A0A1B0ATK3"/>
<dbReference type="Proteomes" id="UP000092460">
    <property type="component" value="Unassembled WGS sequence"/>
</dbReference>
<evidence type="ECO:0000313" key="2">
    <source>
        <dbReference type="EnsemblMetazoa" id="GPPI008088-PA"/>
    </source>
</evidence>
<evidence type="ECO:0000313" key="3">
    <source>
        <dbReference type="Proteomes" id="UP000092460"/>
    </source>
</evidence>
<dbReference type="InterPro" id="IPR002716">
    <property type="entry name" value="PIN_dom"/>
</dbReference>
<dbReference type="EnsemblMetazoa" id="GPPI008088-RA">
    <property type="protein sequence ID" value="GPPI008088-PA"/>
    <property type="gene ID" value="GPPI008088"/>
</dbReference>